<feature type="compositionally biased region" description="Acidic residues" evidence="1">
    <location>
        <begin position="114"/>
        <end position="135"/>
    </location>
</feature>
<evidence type="ECO:0000256" key="1">
    <source>
        <dbReference type="SAM" id="MobiDB-lite"/>
    </source>
</evidence>
<accession>A0A372KMH4</accession>
<organism evidence="4 6">
    <name type="scientific">Streptococcus chenjunshii</name>
    <dbReference type="NCBI Taxonomy" id="2173853"/>
    <lineage>
        <taxon>Bacteria</taxon>
        <taxon>Bacillati</taxon>
        <taxon>Bacillota</taxon>
        <taxon>Bacilli</taxon>
        <taxon>Lactobacillales</taxon>
        <taxon>Streptococcaceae</taxon>
        <taxon>Streptococcus</taxon>
    </lineage>
</organism>
<accession>A0A346NDG9</accession>
<dbReference type="EMBL" id="QVQY01000008">
    <property type="protein sequence ID" value="RFU51260.1"/>
    <property type="molecule type" value="Genomic_DNA"/>
</dbReference>
<dbReference type="Proteomes" id="UP000264056">
    <property type="component" value="Unassembled WGS sequence"/>
</dbReference>
<keyword evidence="7" id="KW-1185">Reference proteome</keyword>
<reference evidence="5" key="3">
    <citation type="submission" date="2018-08" db="EMBL/GenBank/DDBJ databases">
        <title>Streptococcus chenjunshii sp. nov., isolated from stools sample of the Tibetan antelope in the Qinghai-Tibet plateau, China.</title>
        <authorList>
            <person name="Tian Z."/>
        </authorList>
    </citation>
    <scope>NUCLEOTIDE SEQUENCE [LARGE SCALE GENOMIC DNA]</scope>
    <source>
        <strain evidence="5">Z15</strain>
    </source>
</reference>
<dbReference type="RefSeq" id="WP_116878202.1">
    <property type="nucleotide sequence ID" value="NZ_CP031733.1"/>
</dbReference>
<sequence length="153" mass="17282">MHKFLKTVIVGAASGAAAAYFLSTEKGKEFKVKLTKAYEAYKQEPEHYHQAAKEKAAEYSQLAVDTFNDYKEKWQTGELTKEDIISAVREKTNQVAQFANEKMNEAKEKCSDTETSDSEADRQDDDVTEEAEDIIIDYTDTDEKADSSDSEQN</sequence>
<feature type="compositionally biased region" description="Basic and acidic residues" evidence="1">
    <location>
        <begin position="102"/>
        <end position="112"/>
    </location>
</feature>
<dbReference type="InterPro" id="IPR024623">
    <property type="entry name" value="YtxH"/>
</dbReference>
<evidence type="ECO:0000313" key="6">
    <source>
        <dbReference type="Proteomes" id="UP000262901"/>
    </source>
</evidence>
<evidence type="ECO:0000313" key="4">
    <source>
        <dbReference type="EMBL" id="RFU53124.1"/>
    </source>
</evidence>
<proteinExistence type="predicted"/>
<evidence type="ECO:0000313" key="5">
    <source>
        <dbReference type="Proteomes" id="UP000246115"/>
    </source>
</evidence>
<evidence type="ECO:0000313" key="7">
    <source>
        <dbReference type="Proteomes" id="UP000264056"/>
    </source>
</evidence>
<dbReference type="AlphaFoldDB" id="A0A372KMH4"/>
<evidence type="ECO:0000313" key="2">
    <source>
        <dbReference type="EMBL" id="AXQ79064.1"/>
    </source>
</evidence>
<protein>
    <submittedName>
        <fullName evidence="4">YtxH domain-containing protein</fullName>
    </submittedName>
</protein>
<dbReference type="Proteomes" id="UP000246115">
    <property type="component" value="Chromosome"/>
</dbReference>
<reference evidence="4 6" key="2">
    <citation type="submission" date="2018-08" db="EMBL/GenBank/DDBJ databases">
        <title>Draft genome of Streptococcus sp. nov. Z1.</title>
        <authorList>
            <person name="Tian Z."/>
        </authorList>
    </citation>
    <scope>NUCLEOTIDE SEQUENCE [LARGE SCALE GENOMIC DNA]</scope>
    <source>
        <strain evidence="4">Z1</strain>
        <strain evidence="6">Z1(2018)</strain>
    </source>
</reference>
<dbReference type="Proteomes" id="UP000262901">
    <property type="component" value="Unassembled WGS sequence"/>
</dbReference>
<dbReference type="EMBL" id="CP031733">
    <property type="protein sequence ID" value="AXQ79064.1"/>
    <property type="molecule type" value="Genomic_DNA"/>
</dbReference>
<dbReference type="Pfam" id="PF12732">
    <property type="entry name" value="YtxH"/>
    <property type="match status" value="1"/>
</dbReference>
<dbReference type="OrthoDB" id="2237144at2"/>
<dbReference type="KEGG" id="schj:DDV21_008180"/>
<evidence type="ECO:0000313" key="3">
    <source>
        <dbReference type="EMBL" id="RFU51260.1"/>
    </source>
</evidence>
<gene>
    <name evidence="2" type="ORF">DDV21_008180</name>
    <name evidence="3" type="ORF">DDV22_04440</name>
    <name evidence="4" type="ORF">DDV23_05960</name>
</gene>
<feature type="region of interest" description="Disordered" evidence="1">
    <location>
        <begin position="100"/>
        <end position="153"/>
    </location>
</feature>
<reference evidence="2" key="4">
    <citation type="journal article" date="2019" name="Int. J. Syst. Evol. Microbiol.">
        <title>Streptococcus chenjunshii sp. nov. isolated from feces of Tibetan antelopes.</title>
        <authorList>
            <person name="Tian Z."/>
            <person name="Lu S."/>
            <person name="Jin D."/>
            <person name="Yang J."/>
            <person name="Pu J."/>
            <person name="Lai X.H."/>
            <person name="Bai X.N."/>
            <person name="Wu X.M."/>
            <person name="Li J."/>
            <person name="Wang S."/>
            <person name="Xu J."/>
        </authorList>
    </citation>
    <scope>NUCLEOTIDE SEQUENCE</scope>
    <source>
        <strain evidence="2">Z15</strain>
    </source>
</reference>
<dbReference type="EMBL" id="QVQZ01000011">
    <property type="protein sequence ID" value="RFU53124.1"/>
    <property type="molecule type" value="Genomic_DNA"/>
</dbReference>
<name>A0A372KMH4_9STRE</name>
<reference evidence="3 7" key="1">
    <citation type="submission" date="2018-08" db="EMBL/GenBank/DDBJ databases">
        <title>Draft genome of Streptococcus sp .nov. Z2.</title>
        <authorList>
            <person name="Tian Z."/>
        </authorList>
    </citation>
    <scope>NUCLEOTIDE SEQUENCE [LARGE SCALE GENOMIC DNA]</scope>
    <source>
        <strain evidence="3 7">Z2</strain>
    </source>
</reference>